<accession>A0A1I6S6P7</accession>
<reference evidence="1 2" key="1">
    <citation type="submission" date="2016-10" db="EMBL/GenBank/DDBJ databases">
        <authorList>
            <person name="de Groot N.N."/>
        </authorList>
    </citation>
    <scope>NUCLEOTIDE SEQUENCE [LARGE SCALE GENOMIC DNA]</scope>
    <source>
        <strain evidence="1 2">DSM 22789</strain>
    </source>
</reference>
<dbReference type="AlphaFoldDB" id="A0A1I6S6P7"/>
<organism evidence="1 2">
    <name type="scientific">Sphingobacterium wenxiniae</name>
    <dbReference type="NCBI Taxonomy" id="683125"/>
    <lineage>
        <taxon>Bacteria</taxon>
        <taxon>Pseudomonadati</taxon>
        <taxon>Bacteroidota</taxon>
        <taxon>Sphingobacteriia</taxon>
        <taxon>Sphingobacteriales</taxon>
        <taxon>Sphingobacteriaceae</taxon>
        <taxon>Sphingobacterium</taxon>
    </lineage>
</organism>
<evidence type="ECO:0000313" key="1">
    <source>
        <dbReference type="EMBL" id="SFS72602.1"/>
    </source>
</evidence>
<gene>
    <name evidence="1" type="ORF">SAMN05660206_104134</name>
</gene>
<dbReference type="Proteomes" id="UP000198785">
    <property type="component" value="Unassembled WGS sequence"/>
</dbReference>
<name>A0A1I6S6P7_9SPHI</name>
<keyword evidence="2" id="KW-1185">Reference proteome</keyword>
<dbReference type="STRING" id="683125.SAMN05660206_104134"/>
<proteinExistence type="predicted"/>
<protein>
    <submittedName>
        <fullName evidence="1">Uncharacterized protein</fullName>
    </submittedName>
</protein>
<dbReference type="EMBL" id="FOZZ01000004">
    <property type="protein sequence ID" value="SFS72602.1"/>
    <property type="molecule type" value="Genomic_DNA"/>
</dbReference>
<sequence length="55" mass="6268">MSIRELDRIPQETDFNRCMVSLILKETAKLSNEIIKGILTCTLKVILPFCTSALR</sequence>
<evidence type="ECO:0000313" key="2">
    <source>
        <dbReference type="Proteomes" id="UP000198785"/>
    </source>
</evidence>